<dbReference type="SUPFAM" id="SSF56112">
    <property type="entry name" value="Protein kinase-like (PK-like)"/>
    <property type="match status" value="1"/>
</dbReference>
<proteinExistence type="predicted"/>
<feature type="domain" description="Aminoglycoside phosphotransferase" evidence="1">
    <location>
        <begin position="64"/>
        <end position="328"/>
    </location>
</feature>
<dbReference type="Pfam" id="PF01636">
    <property type="entry name" value="APH"/>
    <property type="match status" value="1"/>
</dbReference>
<dbReference type="Proteomes" id="UP001153069">
    <property type="component" value="Unassembled WGS sequence"/>
</dbReference>
<reference evidence="2" key="1">
    <citation type="submission" date="2020-06" db="EMBL/GenBank/DDBJ databases">
        <authorList>
            <consortium name="Plant Systems Biology data submission"/>
        </authorList>
    </citation>
    <scope>NUCLEOTIDE SEQUENCE</scope>
    <source>
        <strain evidence="2">D6</strain>
    </source>
</reference>
<dbReference type="InterPro" id="IPR011009">
    <property type="entry name" value="Kinase-like_dom_sf"/>
</dbReference>
<gene>
    <name evidence="2" type="ORF">SEMRO_2032_G311890.1</name>
</gene>
<name>A0A9N8EVT6_9STRA</name>
<protein>
    <recommendedName>
        <fullName evidence="1">Aminoglycoside phosphotransferase domain-containing protein</fullName>
    </recommendedName>
</protein>
<evidence type="ECO:0000313" key="2">
    <source>
        <dbReference type="EMBL" id="CAB9527628.1"/>
    </source>
</evidence>
<dbReference type="InterPro" id="IPR002575">
    <property type="entry name" value="Aminoglycoside_PTrfase"/>
</dbReference>
<sequence>MCRVKEEKKEDETITEESRKLADQEAKLNIVLFHIAKHASSASPHPELRTIHSALQAGDKLSGKILSGGWTNYSYKIYLESQPDCRLFAKVCFAYALWDPSEESTYYDLDRQTTEFQLMEHFSGKLNNAKVVATPYLLLDVSDDLRIIVTEWASAEEQWANQFIDGHVDRRLLPSIAETMASIHLTTPEELPKNLNQGMKEGLGTMISAFDKDVANHYENADMSADACLSLLAELGQDRVFAITEAMNLAAKTDQSILGHADLHVFNILVESKPDDNELEVFGPKGIFCICDWEMAHWCPKGRDIGLLYCFPIAAAYFHATQGHVRQANDMIDCLREHWDVYSLAMTKNGNKSQAYLREAFRSVLGFCGMFLFLIFYTKGGLVDMIHKDGLSDEDVSTIMGLLGKTGLHFLEWSFMDDVDEASLDLEGLRKLFQASIEQDMATLVSSRAAKRPSIRRSSLLRKQGRRVSDASLLSMQSIQATLELDEDFQM</sequence>
<evidence type="ECO:0000259" key="1">
    <source>
        <dbReference type="Pfam" id="PF01636"/>
    </source>
</evidence>
<dbReference type="EMBL" id="CAICTM010002030">
    <property type="protein sequence ID" value="CAB9527628.1"/>
    <property type="molecule type" value="Genomic_DNA"/>
</dbReference>
<organism evidence="2 3">
    <name type="scientific">Seminavis robusta</name>
    <dbReference type="NCBI Taxonomy" id="568900"/>
    <lineage>
        <taxon>Eukaryota</taxon>
        <taxon>Sar</taxon>
        <taxon>Stramenopiles</taxon>
        <taxon>Ochrophyta</taxon>
        <taxon>Bacillariophyta</taxon>
        <taxon>Bacillariophyceae</taxon>
        <taxon>Bacillariophycidae</taxon>
        <taxon>Naviculales</taxon>
        <taxon>Naviculaceae</taxon>
        <taxon>Seminavis</taxon>
    </lineage>
</organism>
<dbReference type="OrthoDB" id="205694at2759"/>
<comment type="caution">
    <text evidence="2">The sequence shown here is derived from an EMBL/GenBank/DDBJ whole genome shotgun (WGS) entry which is preliminary data.</text>
</comment>
<keyword evidence="3" id="KW-1185">Reference proteome</keyword>
<accession>A0A9N8EVT6</accession>
<dbReference type="Gene3D" id="3.90.1200.10">
    <property type="match status" value="1"/>
</dbReference>
<dbReference type="AlphaFoldDB" id="A0A9N8EVT6"/>
<evidence type="ECO:0000313" key="3">
    <source>
        <dbReference type="Proteomes" id="UP001153069"/>
    </source>
</evidence>